<keyword evidence="5" id="KW-1185">Reference proteome</keyword>
<dbReference type="InterPro" id="IPR015943">
    <property type="entry name" value="WD40/YVTN_repeat-like_dom_sf"/>
</dbReference>
<dbReference type="SUPFAM" id="SSF110296">
    <property type="entry name" value="Oligoxyloglucan reducing end-specific cellobiohydrolase"/>
    <property type="match status" value="1"/>
</dbReference>
<dbReference type="Gene3D" id="2.60.40.10">
    <property type="entry name" value="Immunoglobulins"/>
    <property type="match status" value="2"/>
</dbReference>
<evidence type="ECO:0000256" key="1">
    <source>
        <dbReference type="ARBA" id="ARBA00022531"/>
    </source>
</evidence>
<feature type="domain" description="PKD" evidence="3">
    <location>
        <begin position="59"/>
        <end position="123"/>
    </location>
</feature>
<evidence type="ECO:0000259" key="3">
    <source>
        <dbReference type="PROSITE" id="PS50093"/>
    </source>
</evidence>
<dbReference type="PANTHER" id="PTHR47199">
    <property type="entry name" value="PHOTOSYSTEM II STABILITY/ASSEMBLY FACTOR HCF136, CHLOROPLASTIC"/>
    <property type="match status" value="1"/>
</dbReference>
<dbReference type="GO" id="GO:0009523">
    <property type="term" value="C:photosystem II"/>
    <property type="evidence" value="ECO:0007669"/>
    <property type="project" value="UniProtKB-KW"/>
</dbReference>
<dbReference type="GO" id="GO:0015979">
    <property type="term" value="P:photosynthesis"/>
    <property type="evidence" value="ECO:0007669"/>
    <property type="project" value="UniProtKB-KW"/>
</dbReference>
<sequence length="539" mass="56373">MGMGRLGSVLVVVAGVLLGCGGGGGGDDRSGDRATVEISMSSGARAVAGRELVFAASGSTASGSPVTFEWNFGDGAPMATGGLVQHTFSDQGHYTVTVTLRSQSGATAVARRDLDIVLNTAPSDIVIEWPSQTIPAHAAVHFVGRAIDADGDPITYRWNFGDGQTATGRALIHAFPAAGSYNVVLTADDGHGGVSQTAVPVSVVSAAMPLPVPEAKTWAKHTTGFSGALYASAWPTPTTGYVGGESGTLLRSEDGGATWVPRPVGATDVTVRALHFFDADNGLAATSGGHHVVYHDNGYTVYSDWGRLLKTSDGGRTWVNLDAGYTGPGASDFHFIDRLNGWAVGANGFIAKTSDGGLTWTYQRSGTKQHLRNVQFIDALRGWAMSEKDTVLRTVDGGATWTATVLPFELDYLDGMSFSDDRHGWVAGHRIFMSIQFLFRTTDGGVTWQRMPGPPDGAIHDDGPSAALGDIVATGPNSLYILDLSGDLYATTDAGASWNLKATTNAANGYAITDLTIDTARTAHAIHYIGGQVFSVSLD</sequence>
<dbReference type="Proteomes" id="UP000035352">
    <property type="component" value="Chromosome"/>
</dbReference>
<dbReference type="InterPro" id="IPR000601">
    <property type="entry name" value="PKD_dom"/>
</dbReference>
<evidence type="ECO:0000313" key="4">
    <source>
        <dbReference type="EMBL" id="AKJ27098.1"/>
    </source>
</evidence>
<proteinExistence type="predicted"/>
<dbReference type="SUPFAM" id="SSF49299">
    <property type="entry name" value="PKD domain"/>
    <property type="match status" value="2"/>
</dbReference>
<dbReference type="Pfam" id="PF14870">
    <property type="entry name" value="PSII_BNR"/>
    <property type="match status" value="1"/>
</dbReference>
<accession>A0A0G3BGJ3</accession>
<dbReference type="SMART" id="SM00089">
    <property type="entry name" value="PKD"/>
    <property type="match status" value="2"/>
</dbReference>
<dbReference type="PROSITE" id="PS50093">
    <property type="entry name" value="PKD"/>
    <property type="match status" value="2"/>
</dbReference>
<dbReference type="PANTHER" id="PTHR47199:SF2">
    <property type="entry name" value="PHOTOSYSTEM II STABILITY_ASSEMBLY FACTOR HCF136, CHLOROPLASTIC"/>
    <property type="match status" value="1"/>
</dbReference>
<dbReference type="InterPro" id="IPR022409">
    <property type="entry name" value="PKD/Chitinase_dom"/>
</dbReference>
<name>A0A0G3BGJ3_9BURK</name>
<evidence type="ECO:0000256" key="2">
    <source>
        <dbReference type="ARBA" id="ARBA00023276"/>
    </source>
</evidence>
<dbReference type="InterPro" id="IPR013783">
    <property type="entry name" value="Ig-like_fold"/>
</dbReference>
<dbReference type="Pfam" id="PF18911">
    <property type="entry name" value="PKD_4"/>
    <property type="match status" value="2"/>
</dbReference>
<dbReference type="CDD" id="cd00146">
    <property type="entry name" value="PKD"/>
    <property type="match status" value="2"/>
</dbReference>
<feature type="domain" description="PKD" evidence="3">
    <location>
        <begin position="151"/>
        <end position="208"/>
    </location>
</feature>
<gene>
    <name evidence="4" type="ORF">AAW51_0407</name>
</gene>
<dbReference type="EMBL" id="CP011371">
    <property type="protein sequence ID" value="AKJ27098.1"/>
    <property type="molecule type" value="Genomic_DNA"/>
</dbReference>
<evidence type="ECO:0000313" key="5">
    <source>
        <dbReference type="Proteomes" id="UP000035352"/>
    </source>
</evidence>
<dbReference type="Gene3D" id="2.130.10.10">
    <property type="entry name" value="YVTN repeat-like/Quinoprotein amine dehydrogenase"/>
    <property type="match status" value="2"/>
</dbReference>
<organism evidence="4 5">
    <name type="scientific">Caldimonas brevitalea</name>
    <dbReference type="NCBI Taxonomy" id="413882"/>
    <lineage>
        <taxon>Bacteria</taxon>
        <taxon>Pseudomonadati</taxon>
        <taxon>Pseudomonadota</taxon>
        <taxon>Betaproteobacteria</taxon>
        <taxon>Burkholderiales</taxon>
        <taxon>Sphaerotilaceae</taxon>
        <taxon>Caldimonas</taxon>
    </lineage>
</organism>
<dbReference type="CDD" id="cd15482">
    <property type="entry name" value="Sialidase_non-viral"/>
    <property type="match status" value="1"/>
</dbReference>
<dbReference type="AlphaFoldDB" id="A0A0G3BGJ3"/>
<protein>
    <recommendedName>
        <fullName evidence="3">PKD domain-containing protein</fullName>
    </recommendedName>
</protein>
<dbReference type="KEGG" id="pbh:AAW51_0407"/>
<dbReference type="STRING" id="413882.AAW51_0407"/>
<dbReference type="PROSITE" id="PS51257">
    <property type="entry name" value="PROKAR_LIPOPROTEIN"/>
    <property type="match status" value="1"/>
</dbReference>
<dbReference type="InterPro" id="IPR028203">
    <property type="entry name" value="PSII_CF48-like_dom"/>
</dbReference>
<keyword evidence="1" id="KW-0602">Photosynthesis</keyword>
<keyword evidence="2" id="KW-0604">Photosystem II</keyword>
<reference evidence="4 5" key="1">
    <citation type="submission" date="2015-05" db="EMBL/GenBank/DDBJ databases">
        <authorList>
            <person name="Tang B."/>
            <person name="Yu Y."/>
        </authorList>
    </citation>
    <scope>NUCLEOTIDE SEQUENCE [LARGE SCALE GENOMIC DNA]</scope>
    <source>
        <strain evidence="4 5">DSM 7029</strain>
    </source>
</reference>
<dbReference type="InterPro" id="IPR035986">
    <property type="entry name" value="PKD_dom_sf"/>
</dbReference>